<dbReference type="SUPFAM" id="SSF49363">
    <property type="entry name" value="Purple acid phosphatase, N-terminal domain"/>
    <property type="match status" value="1"/>
</dbReference>
<dbReference type="Pfam" id="PF16656">
    <property type="entry name" value="Pur_ac_phosph_N"/>
    <property type="match status" value="1"/>
</dbReference>
<dbReference type="STRING" id="1936003.STSP2_01144"/>
<protein>
    <submittedName>
        <fullName evidence="5">Calcineurin-like phosphoesterase</fullName>
    </submittedName>
</protein>
<name>A0A1U9NK76_9BACT</name>
<evidence type="ECO:0000259" key="3">
    <source>
        <dbReference type="Pfam" id="PF00149"/>
    </source>
</evidence>
<dbReference type="RefSeq" id="WP_169853012.1">
    <property type="nucleotide sequence ID" value="NZ_CP019791.1"/>
</dbReference>
<dbReference type="SUPFAM" id="SSF56300">
    <property type="entry name" value="Metallo-dependent phosphatases"/>
    <property type="match status" value="1"/>
</dbReference>
<evidence type="ECO:0000256" key="2">
    <source>
        <dbReference type="SAM" id="SignalP"/>
    </source>
</evidence>
<evidence type="ECO:0000259" key="4">
    <source>
        <dbReference type="Pfam" id="PF16656"/>
    </source>
</evidence>
<organism evidence="5 6">
    <name type="scientific">Anaerohalosphaera lusitana</name>
    <dbReference type="NCBI Taxonomy" id="1936003"/>
    <lineage>
        <taxon>Bacteria</taxon>
        <taxon>Pseudomonadati</taxon>
        <taxon>Planctomycetota</taxon>
        <taxon>Phycisphaerae</taxon>
        <taxon>Sedimentisphaerales</taxon>
        <taxon>Anaerohalosphaeraceae</taxon>
        <taxon>Anaerohalosphaera</taxon>
    </lineage>
</organism>
<dbReference type="Pfam" id="PF00149">
    <property type="entry name" value="Metallophos"/>
    <property type="match status" value="1"/>
</dbReference>
<dbReference type="InterPro" id="IPR003961">
    <property type="entry name" value="FN3_dom"/>
</dbReference>
<dbReference type="Proteomes" id="UP000189674">
    <property type="component" value="Chromosome"/>
</dbReference>
<dbReference type="Gene3D" id="3.60.21.10">
    <property type="match status" value="1"/>
</dbReference>
<dbReference type="InterPro" id="IPR004843">
    <property type="entry name" value="Calcineurin-like_PHP"/>
</dbReference>
<dbReference type="GO" id="GO:0046872">
    <property type="term" value="F:metal ion binding"/>
    <property type="evidence" value="ECO:0007669"/>
    <property type="project" value="InterPro"/>
</dbReference>
<keyword evidence="1 2" id="KW-0732">Signal</keyword>
<dbReference type="PANTHER" id="PTHR22953:SF153">
    <property type="entry name" value="PURPLE ACID PHOSPHATASE"/>
    <property type="match status" value="1"/>
</dbReference>
<dbReference type="InterPro" id="IPR039331">
    <property type="entry name" value="PAPs-like"/>
</dbReference>
<sequence precursor="true">MKMAITRNFRTTLTAMLILASAITLTSTTTAAPAANAIEREKIFTKVPYLQSPGPDRMTICWETDRNTPGTLFLGKNGKYERSIGPITPERIDVFLGSDRYLYTARLTDLTPGTQYQYRVQIGTSPSPLYTFKTFDPANPSVSFIMYGDSRTGHENHTRLASRFLAHDPAFILHSGDLVSSDSFRNWGKQYFNPMAPVIPRVPVLPSIGNHEGSASNYLKYFHLPQPERYYHIESGPVFVLTLDADKTSKHDDQYAYASRALANSDAPWKIVLLHEPMFNVGGHRHTWDGKEAYLPLFRKHKVDIVVAGHSHIYERFHPLVSRDDPSSWAIQHITSGGGGAPLHDPAENHPMLAKTAKEYHFITAAATPNTLTARTINIDGQTIDTFTLRKQNGQQNIPLAKTRYEEETG</sequence>
<dbReference type="EMBL" id="CP019791">
    <property type="protein sequence ID" value="AQT67990.1"/>
    <property type="molecule type" value="Genomic_DNA"/>
</dbReference>
<dbReference type="InterPro" id="IPR029052">
    <property type="entry name" value="Metallo-depent_PP-like"/>
</dbReference>
<dbReference type="CDD" id="cd00063">
    <property type="entry name" value="FN3"/>
    <property type="match status" value="1"/>
</dbReference>
<keyword evidence="6" id="KW-1185">Reference proteome</keyword>
<dbReference type="AlphaFoldDB" id="A0A1U9NK76"/>
<gene>
    <name evidence="5" type="ORF">STSP2_01144</name>
</gene>
<feature type="chain" id="PRO_5012030188" evidence="2">
    <location>
        <begin position="32"/>
        <end position="410"/>
    </location>
</feature>
<dbReference type="InterPro" id="IPR008963">
    <property type="entry name" value="Purple_acid_Pase-like_N"/>
</dbReference>
<evidence type="ECO:0000313" key="6">
    <source>
        <dbReference type="Proteomes" id="UP000189674"/>
    </source>
</evidence>
<dbReference type="PANTHER" id="PTHR22953">
    <property type="entry name" value="ACID PHOSPHATASE RELATED"/>
    <property type="match status" value="1"/>
</dbReference>
<reference evidence="6" key="1">
    <citation type="submission" date="2017-02" db="EMBL/GenBank/DDBJ databases">
        <title>Comparative genomics and description of representatives of a novel lineage of planctomycetes thriving in anoxic sediments.</title>
        <authorList>
            <person name="Spring S."/>
            <person name="Bunk B."/>
            <person name="Sproer C."/>
        </authorList>
    </citation>
    <scope>NUCLEOTIDE SEQUENCE [LARGE SCALE GENOMIC DNA]</scope>
    <source>
        <strain evidence="6">ST-NAGAB-D1</strain>
    </source>
</reference>
<accession>A0A1U9NK76</accession>
<feature type="signal peptide" evidence="2">
    <location>
        <begin position="1"/>
        <end position="31"/>
    </location>
</feature>
<feature type="domain" description="Calcineurin-like phosphoesterase" evidence="3">
    <location>
        <begin position="160"/>
        <end position="314"/>
    </location>
</feature>
<dbReference type="InterPro" id="IPR015914">
    <property type="entry name" value="PAPs_N"/>
</dbReference>
<dbReference type="Gene3D" id="2.60.40.380">
    <property type="entry name" value="Purple acid phosphatase-like, N-terminal"/>
    <property type="match status" value="1"/>
</dbReference>
<dbReference type="GO" id="GO:0003993">
    <property type="term" value="F:acid phosphatase activity"/>
    <property type="evidence" value="ECO:0007669"/>
    <property type="project" value="InterPro"/>
</dbReference>
<evidence type="ECO:0000313" key="5">
    <source>
        <dbReference type="EMBL" id="AQT67990.1"/>
    </source>
</evidence>
<dbReference type="KEGG" id="alus:STSP2_01144"/>
<feature type="domain" description="Purple acid phosphatase N-terminal" evidence="4">
    <location>
        <begin position="51"/>
        <end position="134"/>
    </location>
</feature>
<evidence type="ECO:0000256" key="1">
    <source>
        <dbReference type="ARBA" id="ARBA00022729"/>
    </source>
</evidence>
<proteinExistence type="predicted"/>